<dbReference type="SUPFAM" id="SSF49723">
    <property type="entry name" value="Lipase/lipooxygenase domain (PLAT/LH2 domain)"/>
    <property type="match status" value="1"/>
</dbReference>
<comment type="cofactor">
    <cofactor evidence="9">
        <name>Fe cation</name>
        <dbReference type="ChEBI" id="CHEBI:24875"/>
    </cofactor>
    <text evidence="9">Binds 1 Fe cation per subunit.</text>
</comment>
<comment type="caution">
    <text evidence="15">The sequence shown here is derived from an EMBL/GenBank/DDBJ whole genome shotgun (WGS) entry which is preliminary data.</text>
</comment>
<dbReference type="PROSITE" id="PS50095">
    <property type="entry name" value="PLAT"/>
    <property type="match status" value="1"/>
</dbReference>
<proteinExistence type="inferred from homology"/>
<keyword evidence="6" id="KW-0223">Dioxygenase</keyword>
<dbReference type="GO" id="GO:0034440">
    <property type="term" value="P:lipid oxidation"/>
    <property type="evidence" value="ECO:0007669"/>
    <property type="project" value="InterPro"/>
</dbReference>
<dbReference type="Proteomes" id="UP001460270">
    <property type="component" value="Unassembled WGS sequence"/>
</dbReference>
<dbReference type="Gene3D" id="3.10.450.60">
    <property type="match status" value="1"/>
</dbReference>
<feature type="domain" description="Lipoxygenase" evidence="14">
    <location>
        <begin position="128"/>
        <end position="671"/>
    </location>
</feature>
<evidence type="ECO:0000256" key="1">
    <source>
        <dbReference type="ARBA" id="ARBA00004496"/>
    </source>
</evidence>
<evidence type="ECO:0000256" key="3">
    <source>
        <dbReference type="ARBA" id="ARBA00009419"/>
    </source>
</evidence>
<keyword evidence="5 9" id="KW-0479">Metal-binding</keyword>
<feature type="binding site" evidence="9">
    <location>
        <position position="553"/>
    </location>
    <ligand>
        <name>Fe cation</name>
        <dbReference type="ChEBI" id="CHEBI:24875"/>
        <note>catalytic</note>
    </ligand>
</feature>
<dbReference type="Gene3D" id="1.20.245.10">
    <property type="entry name" value="Lipoxygenase-1, Domain 5"/>
    <property type="match status" value="1"/>
</dbReference>
<keyword evidence="10" id="KW-0106">Calcium</keyword>
<keyword evidence="9" id="KW-0408">Iron</keyword>
<dbReference type="EMBL" id="JBBPFD010000011">
    <property type="protein sequence ID" value="KAK7907780.1"/>
    <property type="molecule type" value="Genomic_DNA"/>
</dbReference>
<evidence type="ECO:0000256" key="11">
    <source>
        <dbReference type="PIRSR" id="PIRSR601885-3"/>
    </source>
</evidence>
<evidence type="ECO:0000256" key="10">
    <source>
        <dbReference type="PIRSR" id="PIRSR601885-2"/>
    </source>
</evidence>
<dbReference type="InterPro" id="IPR001024">
    <property type="entry name" value="PLAT/LH2_dom"/>
</dbReference>
<dbReference type="Gene3D" id="2.60.60.20">
    <property type="entry name" value="PLAT/LH2 domain"/>
    <property type="match status" value="1"/>
</dbReference>
<sequence>MSGETAMVSVAVYKFAVTTGDMPDAGTWDDIFVTIYGSQGRSKRTKLTSFGTNFSQRQVGTYTVSCSMSLGSLLLLKVEKERFLLFPDYEWYCSKIKVTTPEEEVFVFPCYRWISRGESVELRAGKATKMFEDCCQILTDHREKELLHKKKQYQFKVLHERITGLNHVNERSKLPAEIRLPKKRRNQIKYNNFIVAFEFTLRRLYGSFETWKTFEAVKNLFWRKHTPMSDYVTQHWQEDDFYGYQFLNGINPNVIKLCTKLPVNFPVTNDMVRSFLANDTSLQEAIMNGKIFLCDYKKMEGLATRSLNGTRVFVASGFCLFYVNPQHKLLPIAIQLEQKPSEENPIFLPSDSESDWLLAKMFIKNADFLLHQTVHHFLHTHFLGEVYSVSTYRNLPSVHPVYKLLIQHLRSAVHRGACVSLLGQKGIFKTCSLTEEGVMELIKRSLSELTYSALCLPDNITARGLDTIPNFYYRDDGQKLWNTMQSFVRAMLEHYYPSDEDVMKDLELQQWVNEIFKQGFKENKNSDFPECFLEVDEVVMFVTMILFSVTAQHAAFNNGQFDYYYWLPNGSAILSIPPPTVKGLTSMSTVLEALPNVGDAASLVRAGWVMSQKYKDMIPLGNYPEEHFVETFPKQIMKDFQIELVHLSDAIAWRNSKLEVPYTYMDPAVIE</sequence>
<name>A0AAW0NZZ6_9GOBI</name>
<evidence type="ECO:0000256" key="4">
    <source>
        <dbReference type="ARBA" id="ARBA00022490"/>
    </source>
</evidence>
<comment type="pathway">
    <text evidence="2">Lipid metabolism.</text>
</comment>
<evidence type="ECO:0000259" key="14">
    <source>
        <dbReference type="PROSITE" id="PS51393"/>
    </source>
</evidence>
<feature type="domain" description="PLAT" evidence="13">
    <location>
        <begin position="11"/>
        <end position="128"/>
    </location>
</feature>
<dbReference type="Pfam" id="PF01477">
    <property type="entry name" value="PLAT"/>
    <property type="match status" value="1"/>
</dbReference>
<accession>A0AAW0NZZ6</accession>
<evidence type="ECO:0000256" key="8">
    <source>
        <dbReference type="ARBA" id="ARBA00023098"/>
    </source>
</evidence>
<evidence type="ECO:0000313" key="15">
    <source>
        <dbReference type="EMBL" id="KAK7907780.1"/>
    </source>
</evidence>
<evidence type="ECO:0000313" key="16">
    <source>
        <dbReference type="Proteomes" id="UP001460270"/>
    </source>
</evidence>
<gene>
    <name evidence="15" type="ORF">WMY93_016392</name>
</gene>
<evidence type="ECO:0000256" key="9">
    <source>
        <dbReference type="PIRSR" id="PIRSR601885-1"/>
    </source>
</evidence>
<dbReference type="AlphaFoldDB" id="A0AAW0NZZ6"/>
<keyword evidence="16" id="KW-1185">Reference proteome</keyword>
<evidence type="ECO:0000256" key="7">
    <source>
        <dbReference type="ARBA" id="ARBA00023002"/>
    </source>
</evidence>
<keyword evidence="4" id="KW-0963">Cytoplasm</keyword>
<dbReference type="PROSITE" id="PS51393">
    <property type="entry name" value="LIPOXYGENASE_3"/>
    <property type="match status" value="1"/>
</dbReference>
<comment type="caution">
    <text evidence="12">Lacks conserved residue(s) required for the propagation of feature annotation.</text>
</comment>
<evidence type="ECO:0000256" key="5">
    <source>
        <dbReference type="ARBA" id="ARBA00022723"/>
    </source>
</evidence>
<reference evidence="16" key="1">
    <citation type="submission" date="2024-04" db="EMBL/GenBank/DDBJ databases">
        <title>Salinicola lusitanus LLJ914,a marine bacterium isolated from the Okinawa Trough.</title>
        <authorList>
            <person name="Li J."/>
        </authorList>
    </citation>
    <scope>NUCLEOTIDE SEQUENCE [LARGE SCALE GENOMIC DNA]</scope>
</reference>
<dbReference type="GO" id="GO:0005506">
    <property type="term" value="F:iron ion binding"/>
    <property type="evidence" value="ECO:0007669"/>
    <property type="project" value="InterPro"/>
</dbReference>
<keyword evidence="7" id="KW-0560">Oxidoreductase</keyword>
<dbReference type="Pfam" id="PF00305">
    <property type="entry name" value="Lipoxygenase"/>
    <property type="match status" value="1"/>
</dbReference>
<feature type="binding site" evidence="9">
    <location>
        <position position="381"/>
    </location>
    <ligand>
        <name>Fe cation</name>
        <dbReference type="ChEBI" id="CHEBI:24875"/>
        <note>catalytic</note>
    </ligand>
</feature>
<evidence type="ECO:0000256" key="6">
    <source>
        <dbReference type="ARBA" id="ARBA00022964"/>
    </source>
</evidence>
<dbReference type="PANTHER" id="PTHR11771">
    <property type="entry name" value="LIPOXYGENASE"/>
    <property type="match status" value="1"/>
</dbReference>
<comment type="similarity">
    <text evidence="3">Belongs to the lipoxygenase family.</text>
</comment>
<evidence type="ECO:0000256" key="2">
    <source>
        <dbReference type="ARBA" id="ARBA00005189"/>
    </source>
</evidence>
<feature type="binding site" evidence="9">
    <location>
        <position position="376"/>
    </location>
    <ligand>
        <name>Fe cation</name>
        <dbReference type="ChEBI" id="CHEBI:24875"/>
        <note>catalytic</note>
    </ligand>
</feature>
<dbReference type="PRINTS" id="PR00467">
    <property type="entry name" value="MAMLPOXGNASE"/>
</dbReference>
<dbReference type="InterPro" id="IPR001885">
    <property type="entry name" value="LipOase_mml"/>
</dbReference>
<dbReference type="PRINTS" id="PR00087">
    <property type="entry name" value="LIPOXYGENASE"/>
</dbReference>
<keyword evidence="8" id="KW-0443">Lipid metabolism</keyword>
<evidence type="ECO:0000256" key="12">
    <source>
        <dbReference type="PROSITE-ProRule" id="PRU00152"/>
    </source>
</evidence>
<feature type="binding site" evidence="10">
    <location>
        <position position="26"/>
    </location>
    <ligand>
        <name>Ca(2+)</name>
        <dbReference type="ChEBI" id="CHEBI:29108"/>
        <label>1</label>
    </ligand>
</feature>
<dbReference type="SMART" id="SM00308">
    <property type="entry name" value="LH2"/>
    <property type="match status" value="1"/>
</dbReference>
<organism evidence="15 16">
    <name type="scientific">Mugilogobius chulae</name>
    <name type="common">yellowstripe goby</name>
    <dbReference type="NCBI Taxonomy" id="88201"/>
    <lineage>
        <taxon>Eukaryota</taxon>
        <taxon>Metazoa</taxon>
        <taxon>Chordata</taxon>
        <taxon>Craniata</taxon>
        <taxon>Vertebrata</taxon>
        <taxon>Euteleostomi</taxon>
        <taxon>Actinopterygii</taxon>
        <taxon>Neopterygii</taxon>
        <taxon>Teleostei</taxon>
        <taxon>Neoteleostei</taxon>
        <taxon>Acanthomorphata</taxon>
        <taxon>Gobiaria</taxon>
        <taxon>Gobiiformes</taxon>
        <taxon>Gobioidei</taxon>
        <taxon>Gobiidae</taxon>
        <taxon>Gobionellinae</taxon>
        <taxon>Mugilogobius</taxon>
    </lineage>
</organism>
<comment type="subcellular location">
    <subcellularLocation>
        <location evidence="1">Cytoplasm</location>
    </subcellularLocation>
</comment>
<dbReference type="GO" id="GO:0005737">
    <property type="term" value="C:cytoplasm"/>
    <property type="evidence" value="ECO:0007669"/>
    <property type="project" value="UniProtKB-SubCell"/>
</dbReference>
<dbReference type="SUPFAM" id="SSF48484">
    <property type="entry name" value="Lipoxigenase"/>
    <property type="match status" value="1"/>
</dbReference>
<dbReference type="InterPro" id="IPR036226">
    <property type="entry name" value="LipOase_C_sf"/>
</dbReference>
<dbReference type="GO" id="GO:0016702">
    <property type="term" value="F:oxidoreductase activity, acting on single donors with incorporation of molecular oxygen, incorporation of two atoms of oxygen"/>
    <property type="evidence" value="ECO:0007669"/>
    <property type="project" value="InterPro"/>
</dbReference>
<dbReference type="InterPro" id="IPR036392">
    <property type="entry name" value="PLAT/LH2_dom_sf"/>
</dbReference>
<dbReference type="InterPro" id="IPR000907">
    <property type="entry name" value="LipOase"/>
</dbReference>
<feature type="site" description="Essential for stabilizing binding to COTL1" evidence="11">
    <location>
        <position position="113"/>
    </location>
</feature>
<protein>
    <submittedName>
        <fullName evidence="15">Uncharacterized protein</fullName>
    </submittedName>
</protein>
<evidence type="ECO:0000259" key="13">
    <source>
        <dbReference type="PROSITE" id="PS50095"/>
    </source>
</evidence>
<dbReference type="InterPro" id="IPR013819">
    <property type="entry name" value="LipOase_C"/>
</dbReference>